<dbReference type="KEGG" id="aagg:ETAA8_55990"/>
<dbReference type="OrthoDB" id="9810293at2"/>
<evidence type="ECO:0000313" key="9">
    <source>
        <dbReference type="Proteomes" id="UP000315017"/>
    </source>
</evidence>
<dbReference type="GO" id="GO:0003735">
    <property type="term" value="F:structural constituent of ribosome"/>
    <property type="evidence" value="ECO:0007669"/>
    <property type="project" value="InterPro"/>
</dbReference>
<keyword evidence="9" id="KW-1185">Reference proteome</keyword>
<keyword evidence="2 4" id="KW-0689">Ribosomal protein</keyword>
<evidence type="ECO:0000256" key="2">
    <source>
        <dbReference type="ARBA" id="ARBA00022980"/>
    </source>
</evidence>
<dbReference type="GO" id="GO:0019843">
    <property type="term" value="F:rRNA binding"/>
    <property type="evidence" value="ECO:0007669"/>
    <property type="project" value="UniProtKB-UniRule"/>
</dbReference>
<comment type="subunit">
    <text evidence="4">Part of the 50S ribosomal subunit.</text>
</comment>
<dbReference type="GO" id="GO:0022625">
    <property type="term" value="C:cytosolic large ribosomal subunit"/>
    <property type="evidence" value="ECO:0007669"/>
    <property type="project" value="TreeGrafter"/>
</dbReference>
<name>A0A517YJR2_9BACT</name>
<dbReference type="GO" id="GO:0006412">
    <property type="term" value="P:translation"/>
    <property type="evidence" value="ECO:0007669"/>
    <property type="project" value="UniProtKB-UniRule"/>
</dbReference>
<keyword evidence="3 4" id="KW-0687">Ribonucleoprotein</keyword>
<feature type="region of interest" description="Disordered" evidence="6">
    <location>
        <begin position="141"/>
        <end position="180"/>
    </location>
</feature>
<comment type="function">
    <text evidence="4">Binds to the 23S rRNA.</text>
</comment>
<reference evidence="8 9" key="1">
    <citation type="submission" date="2019-02" db="EMBL/GenBank/DDBJ databases">
        <title>Deep-cultivation of Planctomycetes and their phenomic and genomic characterization uncovers novel biology.</title>
        <authorList>
            <person name="Wiegand S."/>
            <person name="Jogler M."/>
            <person name="Boedeker C."/>
            <person name="Pinto D."/>
            <person name="Vollmers J."/>
            <person name="Rivas-Marin E."/>
            <person name="Kohn T."/>
            <person name="Peeters S.H."/>
            <person name="Heuer A."/>
            <person name="Rast P."/>
            <person name="Oberbeckmann S."/>
            <person name="Bunk B."/>
            <person name="Jeske O."/>
            <person name="Meyerdierks A."/>
            <person name="Storesund J.E."/>
            <person name="Kallscheuer N."/>
            <person name="Luecker S."/>
            <person name="Lage O.M."/>
            <person name="Pohl T."/>
            <person name="Merkel B.J."/>
            <person name="Hornburger P."/>
            <person name="Mueller R.-W."/>
            <person name="Bruemmer F."/>
            <person name="Labrenz M."/>
            <person name="Spormann A.M."/>
            <person name="Op den Camp H."/>
            <person name="Overmann J."/>
            <person name="Amann R."/>
            <person name="Jetten M.S.M."/>
            <person name="Mascher T."/>
            <person name="Medema M.H."/>
            <person name="Devos D.P."/>
            <person name="Kaster A.-K."/>
            <person name="Ovreas L."/>
            <person name="Rohde M."/>
            <person name="Galperin M.Y."/>
            <person name="Jogler C."/>
        </authorList>
    </citation>
    <scope>NUCLEOTIDE SEQUENCE [LARGE SCALE GENOMIC DNA]</scope>
    <source>
        <strain evidence="8 9">ETA_A8</strain>
    </source>
</reference>
<dbReference type="InterPro" id="IPR021131">
    <property type="entry name" value="Ribosomal_uL15/eL18"/>
</dbReference>
<accession>A0A517YJR2</accession>
<evidence type="ECO:0000256" key="5">
    <source>
        <dbReference type="RuleBase" id="RU003888"/>
    </source>
</evidence>
<dbReference type="InterPro" id="IPR030878">
    <property type="entry name" value="Ribosomal_uL15"/>
</dbReference>
<comment type="similarity">
    <text evidence="1 4 5">Belongs to the universal ribosomal protein uL15 family.</text>
</comment>
<feature type="region of interest" description="Disordered" evidence="6">
    <location>
        <begin position="1"/>
        <end position="37"/>
    </location>
</feature>
<feature type="compositionally biased region" description="Basic residues" evidence="6">
    <location>
        <begin position="171"/>
        <end position="180"/>
    </location>
</feature>
<dbReference type="AlphaFoldDB" id="A0A517YJR2"/>
<dbReference type="NCBIfam" id="TIGR01071">
    <property type="entry name" value="rplO_bact"/>
    <property type="match status" value="1"/>
</dbReference>
<keyword evidence="4" id="KW-0694">RNA-binding</keyword>
<feature type="domain" description="Large ribosomal subunit protein uL15/eL18" evidence="7">
    <location>
        <begin position="77"/>
        <end position="145"/>
    </location>
</feature>
<dbReference type="InterPro" id="IPR005749">
    <property type="entry name" value="Ribosomal_uL15_bac-type"/>
</dbReference>
<evidence type="ECO:0000256" key="4">
    <source>
        <dbReference type="HAMAP-Rule" id="MF_01341"/>
    </source>
</evidence>
<dbReference type="PROSITE" id="PS00475">
    <property type="entry name" value="RIBOSOMAL_L15"/>
    <property type="match status" value="1"/>
</dbReference>
<evidence type="ECO:0000259" key="7">
    <source>
        <dbReference type="Pfam" id="PF00828"/>
    </source>
</evidence>
<evidence type="ECO:0000256" key="6">
    <source>
        <dbReference type="SAM" id="MobiDB-lite"/>
    </source>
</evidence>
<gene>
    <name evidence="4 8" type="primary">rplO</name>
    <name evidence="8" type="ORF">ETAA8_55990</name>
</gene>
<dbReference type="Pfam" id="PF00828">
    <property type="entry name" value="Ribosomal_L27A"/>
    <property type="match status" value="1"/>
</dbReference>
<dbReference type="PANTHER" id="PTHR12934:SF11">
    <property type="entry name" value="LARGE RIBOSOMAL SUBUNIT PROTEIN UL15M"/>
    <property type="match status" value="1"/>
</dbReference>
<dbReference type="RefSeq" id="WP_145095952.1">
    <property type="nucleotide sequence ID" value="NZ_CP036274.1"/>
</dbReference>
<dbReference type="PANTHER" id="PTHR12934">
    <property type="entry name" value="50S RIBOSOMAL PROTEIN L15"/>
    <property type="match status" value="1"/>
</dbReference>
<dbReference type="Gene3D" id="3.100.10.10">
    <property type="match status" value="1"/>
</dbReference>
<dbReference type="SUPFAM" id="SSF52080">
    <property type="entry name" value="Ribosomal proteins L15p and L18e"/>
    <property type="match status" value="1"/>
</dbReference>
<evidence type="ECO:0000313" key="8">
    <source>
        <dbReference type="EMBL" id="QDU30459.1"/>
    </source>
</evidence>
<dbReference type="InterPro" id="IPR001196">
    <property type="entry name" value="Ribosomal_uL15_CS"/>
</dbReference>
<organism evidence="8 9">
    <name type="scientific">Anatilimnocola aggregata</name>
    <dbReference type="NCBI Taxonomy" id="2528021"/>
    <lineage>
        <taxon>Bacteria</taxon>
        <taxon>Pseudomonadati</taxon>
        <taxon>Planctomycetota</taxon>
        <taxon>Planctomycetia</taxon>
        <taxon>Pirellulales</taxon>
        <taxon>Pirellulaceae</taxon>
        <taxon>Anatilimnocola</taxon>
    </lineage>
</organism>
<keyword evidence="4" id="KW-0699">rRNA-binding</keyword>
<evidence type="ECO:0000256" key="3">
    <source>
        <dbReference type="ARBA" id="ARBA00023274"/>
    </source>
</evidence>
<dbReference type="HAMAP" id="MF_01341">
    <property type="entry name" value="Ribosomal_uL15"/>
    <property type="match status" value="1"/>
</dbReference>
<sequence length="180" mass="19124">MSLHEVNQGIHKHKKTMRIGRGVGSGKGKTSGKGHKGQLARAGWKGLSIFQGGGSPLVRRVPKRGFTNSFALTIANVNISEFQDLFEAGEEVSIETLQGKGLLKKRFDLLKVLGNGELTKKLNVSAHRFSEAAKEKIEKAGGTATVVPGRTPVAEKQAATRAAKKADPKNAGKKSGAKKS</sequence>
<protein>
    <recommendedName>
        <fullName evidence="4">Large ribosomal subunit protein uL15</fullName>
    </recommendedName>
</protein>
<dbReference type="InterPro" id="IPR036227">
    <property type="entry name" value="Ribosomal_uL15/eL18_sf"/>
</dbReference>
<proteinExistence type="inferred from homology"/>
<dbReference type="EMBL" id="CP036274">
    <property type="protein sequence ID" value="QDU30459.1"/>
    <property type="molecule type" value="Genomic_DNA"/>
</dbReference>
<evidence type="ECO:0000256" key="1">
    <source>
        <dbReference type="ARBA" id="ARBA00007320"/>
    </source>
</evidence>
<dbReference type="Proteomes" id="UP000315017">
    <property type="component" value="Chromosome"/>
</dbReference>